<keyword evidence="2" id="KW-0732">Signal</keyword>
<dbReference type="EMBL" id="JAAOYM010000001">
    <property type="protein sequence ID" value="NIJ14099.1"/>
    <property type="molecule type" value="Genomic_DNA"/>
</dbReference>
<evidence type="ECO:0000313" key="5">
    <source>
        <dbReference type="Proteomes" id="UP000545493"/>
    </source>
</evidence>
<keyword evidence="1" id="KW-1133">Transmembrane helix</keyword>
<reference evidence="4 5" key="1">
    <citation type="submission" date="2020-03" db="EMBL/GenBank/DDBJ databases">
        <title>Sequencing the genomes of 1000 actinobacteria strains.</title>
        <authorList>
            <person name="Klenk H.-P."/>
        </authorList>
    </citation>
    <scope>NUCLEOTIDE SEQUENCE [LARGE SCALE GENOMIC DNA]</scope>
    <source>
        <strain evidence="4 5">DSM 45685</strain>
    </source>
</reference>
<dbReference type="InterPro" id="IPR012338">
    <property type="entry name" value="Beta-lactam/transpept-like"/>
</dbReference>
<keyword evidence="5" id="KW-1185">Reference proteome</keyword>
<feature type="transmembrane region" description="Helical" evidence="1">
    <location>
        <begin position="414"/>
        <end position="441"/>
    </location>
</feature>
<dbReference type="Proteomes" id="UP000545493">
    <property type="component" value="Unassembled WGS sequence"/>
</dbReference>
<keyword evidence="1" id="KW-0472">Membrane</keyword>
<feature type="chain" id="PRO_5039247587" evidence="2">
    <location>
        <begin position="24"/>
        <end position="499"/>
    </location>
</feature>
<evidence type="ECO:0000256" key="1">
    <source>
        <dbReference type="SAM" id="Phobius"/>
    </source>
</evidence>
<feature type="transmembrane region" description="Helical" evidence="1">
    <location>
        <begin position="372"/>
        <end position="393"/>
    </location>
</feature>
<proteinExistence type="predicted"/>
<dbReference type="Gene3D" id="3.40.710.10">
    <property type="entry name" value="DD-peptidase/beta-lactamase superfamily"/>
    <property type="match status" value="1"/>
</dbReference>
<organism evidence="4 5">
    <name type="scientific">Saccharomonospora amisosensis</name>
    <dbReference type="NCBI Taxonomy" id="1128677"/>
    <lineage>
        <taxon>Bacteria</taxon>
        <taxon>Bacillati</taxon>
        <taxon>Actinomycetota</taxon>
        <taxon>Actinomycetes</taxon>
        <taxon>Pseudonocardiales</taxon>
        <taxon>Pseudonocardiaceae</taxon>
        <taxon>Saccharomonospora</taxon>
    </lineage>
</organism>
<comment type="caution">
    <text evidence="4">The sequence shown here is derived from an EMBL/GenBank/DDBJ whole genome shotgun (WGS) entry which is preliminary data.</text>
</comment>
<dbReference type="Pfam" id="PF00144">
    <property type="entry name" value="Beta-lactamase"/>
    <property type="match status" value="1"/>
</dbReference>
<evidence type="ECO:0000313" key="4">
    <source>
        <dbReference type="EMBL" id="NIJ14099.1"/>
    </source>
</evidence>
<evidence type="ECO:0000256" key="2">
    <source>
        <dbReference type="SAM" id="SignalP"/>
    </source>
</evidence>
<evidence type="ECO:0000259" key="3">
    <source>
        <dbReference type="Pfam" id="PF00144"/>
    </source>
</evidence>
<dbReference type="AlphaFoldDB" id="A0A7X5UUT4"/>
<name>A0A7X5UUT4_9PSEU</name>
<sequence length="499" mass="53741">MSRMVVLLAALSTLIWLVPRAAAQERPADIDALVNAAMEANVVPGVAVAVVRGGDVLQVRGYGTAGDDRDVSPDTPFLAASLSKSFTATAVLQLADEGRVELDAPVRRYLPGFTTADADRAGRITVRHLLNHTSGMADTGFAERTLPQPESVRERVASLRTARLVSDPGEEFHYFNPNYAVLAGVVEVVSEMPFAEYLSTHVLDPLGMSGTTSVVTTEQLDERAPGRARGHVVAFGTAFGHDEPPGYLAGSGGVVTSASDMANFLRMQLGAGVFEGKRLLSTEAVTLMHTPASGSDYAMGWVAREGEPDWLEHTGVLTTAYAEQVLVPATGVGVVVLTNSNHALSGMAGLAHRIASTVQGGQPDDGGPGLRVLGYSLLAVTVLAAGLRSWRLARIRRWRPVNRRPRRRLPQRRPWTLWTLWTLWALQALWALWMLAPLAVLVALPRLTTAFSDRVFGYRQLFWAMPDVFVLLAVAALTGVSLLVTRGVILLRMRRGSGS</sequence>
<dbReference type="InterPro" id="IPR001466">
    <property type="entry name" value="Beta-lactam-related"/>
</dbReference>
<keyword evidence="1" id="KW-0812">Transmembrane</keyword>
<dbReference type="PANTHER" id="PTHR46825">
    <property type="entry name" value="D-ALANYL-D-ALANINE-CARBOXYPEPTIDASE/ENDOPEPTIDASE AMPH"/>
    <property type="match status" value="1"/>
</dbReference>
<protein>
    <submittedName>
        <fullName evidence="4">CubicO group peptidase (Beta-lactamase class C family)</fullName>
    </submittedName>
</protein>
<accession>A0A7X5UUT4</accession>
<dbReference type="InterPro" id="IPR050491">
    <property type="entry name" value="AmpC-like"/>
</dbReference>
<feature type="domain" description="Beta-lactamase-related" evidence="3">
    <location>
        <begin position="30"/>
        <end position="358"/>
    </location>
</feature>
<feature type="signal peptide" evidence="2">
    <location>
        <begin position="1"/>
        <end position="23"/>
    </location>
</feature>
<dbReference type="PANTHER" id="PTHR46825:SF9">
    <property type="entry name" value="BETA-LACTAMASE-RELATED DOMAIN-CONTAINING PROTEIN"/>
    <property type="match status" value="1"/>
</dbReference>
<feature type="transmembrane region" description="Helical" evidence="1">
    <location>
        <begin position="461"/>
        <end position="485"/>
    </location>
</feature>
<gene>
    <name evidence="4" type="ORF">FHU38_004443</name>
</gene>
<dbReference type="SUPFAM" id="SSF56601">
    <property type="entry name" value="beta-lactamase/transpeptidase-like"/>
    <property type="match status" value="1"/>
</dbReference>